<proteinExistence type="predicted"/>
<evidence type="ECO:0000256" key="1">
    <source>
        <dbReference type="SAM" id="MobiDB-lite"/>
    </source>
</evidence>
<feature type="region of interest" description="Disordered" evidence="1">
    <location>
        <begin position="23"/>
        <end position="46"/>
    </location>
</feature>
<evidence type="ECO:0000313" key="3">
    <source>
        <dbReference type="Proteomes" id="UP001178507"/>
    </source>
</evidence>
<evidence type="ECO:0000313" key="2">
    <source>
        <dbReference type="EMBL" id="CAJ1383617.1"/>
    </source>
</evidence>
<reference evidence="2" key="1">
    <citation type="submission" date="2023-08" db="EMBL/GenBank/DDBJ databases">
        <authorList>
            <person name="Chen Y."/>
            <person name="Shah S."/>
            <person name="Dougan E. K."/>
            <person name="Thang M."/>
            <person name="Chan C."/>
        </authorList>
    </citation>
    <scope>NUCLEOTIDE SEQUENCE</scope>
</reference>
<gene>
    <name evidence="2" type="ORF">EVOR1521_LOCUS10704</name>
</gene>
<keyword evidence="3" id="KW-1185">Reference proteome</keyword>
<dbReference type="Proteomes" id="UP001178507">
    <property type="component" value="Unassembled WGS sequence"/>
</dbReference>
<comment type="caution">
    <text evidence="2">The sequence shown here is derived from an EMBL/GenBank/DDBJ whole genome shotgun (WGS) entry which is preliminary data.</text>
</comment>
<organism evidence="2 3">
    <name type="scientific">Effrenium voratum</name>
    <dbReference type="NCBI Taxonomy" id="2562239"/>
    <lineage>
        <taxon>Eukaryota</taxon>
        <taxon>Sar</taxon>
        <taxon>Alveolata</taxon>
        <taxon>Dinophyceae</taxon>
        <taxon>Suessiales</taxon>
        <taxon>Symbiodiniaceae</taxon>
        <taxon>Effrenium</taxon>
    </lineage>
</organism>
<feature type="compositionally biased region" description="Low complexity" evidence="1">
    <location>
        <begin position="83"/>
        <end position="96"/>
    </location>
</feature>
<feature type="region of interest" description="Disordered" evidence="1">
    <location>
        <begin position="66"/>
        <end position="113"/>
    </location>
</feature>
<dbReference type="EMBL" id="CAUJNA010001035">
    <property type="protein sequence ID" value="CAJ1383617.1"/>
    <property type="molecule type" value="Genomic_DNA"/>
</dbReference>
<sequence length="132" mass="14194">MPARATAPSAELSGFDALRAVRGESQSDCDCKAPSEPWPDTDDELWPEQALCPPRRMPMLMNLSMALEPGAAPTKDSEPPETAPTTPATSAESATSDLQTLSEGQLRKHHVNQAMRTGALALKKARAMLKPR</sequence>
<accession>A0AA36IAA0</accession>
<protein>
    <submittedName>
        <fullName evidence="2">Uncharacterized protein</fullName>
    </submittedName>
</protein>
<dbReference type="AlphaFoldDB" id="A0AA36IAA0"/>
<name>A0AA36IAA0_9DINO</name>